<reference evidence="2" key="1">
    <citation type="submission" date="2016-11" db="UniProtKB">
        <authorList>
            <consortium name="WormBaseParasite"/>
        </authorList>
    </citation>
    <scope>IDENTIFICATION</scope>
</reference>
<evidence type="ECO:0000313" key="2">
    <source>
        <dbReference type="WBParaSite" id="Hba_19764"/>
    </source>
</evidence>
<sequence length="136" mass="14993">MYLFIPGGRPRICTPGVEGNCPKDYICAQGDGIAVPGRVRNLCCHPEKKCIIPFVDVITNHPRRCYPGDSSCPSPTTCLPVLEENATSTNTIDMFICCHNADVYTCPDGDMPLIDHITNRPMRLVQDLISLELAML</sequence>
<name>A0A1I7XR02_HETBA</name>
<keyword evidence="1" id="KW-1185">Reference proteome</keyword>
<dbReference type="AlphaFoldDB" id="A0A1I7XR02"/>
<dbReference type="InterPro" id="IPR028150">
    <property type="entry name" value="Lustrin_cystein"/>
</dbReference>
<dbReference type="Pfam" id="PF14625">
    <property type="entry name" value="Lustrin_cystein"/>
    <property type="match status" value="2"/>
</dbReference>
<organism evidence="1 2">
    <name type="scientific">Heterorhabditis bacteriophora</name>
    <name type="common">Entomopathogenic nematode worm</name>
    <dbReference type="NCBI Taxonomy" id="37862"/>
    <lineage>
        <taxon>Eukaryota</taxon>
        <taxon>Metazoa</taxon>
        <taxon>Ecdysozoa</taxon>
        <taxon>Nematoda</taxon>
        <taxon>Chromadorea</taxon>
        <taxon>Rhabditida</taxon>
        <taxon>Rhabditina</taxon>
        <taxon>Rhabditomorpha</taxon>
        <taxon>Strongyloidea</taxon>
        <taxon>Heterorhabditidae</taxon>
        <taxon>Heterorhabditis</taxon>
    </lineage>
</organism>
<dbReference type="WBParaSite" id="Hba_19764">
    <property type="protein sequence ID" value="Hba_19764"/>
    <property type="gene ID" value="Hba_19764"/>
</dbReference>
<protein>
    <submittedName>
        <fullName evidence="2">EB domain-containing protein</fullName>
    </submittedName>
</protein>
<proteinExistence type="predicted"/>
<dbReference type="Proteomes" id="UP000095283">
    <property type="component" value="Unplaced"/>
</dbReference>
<evidence type="ECO:0000313" key="1">
    <source>
        <dbReference type="Proteomes" id="UP000095283"/>
    </source>
</evidence>
<accession>A0A1I7XR02</accession>